<dbReference type="Pfam" id="PF02518">
    <property type="entry name" value="HATPase_c"/>
    <property type="match status" value="1"/>
</dbReference>
<dbReference type="GO" id="GO:0000155">
    <property type="term" value="F:phosphorelay sensor kinase activity"/>
    <property type="evidence" value="ECO:0007669"/>
    <property type="project" value="InterPro"/>
</dbReference>
<dbReference type="EC" id="2.7.13.3" evidence="2"/>
<keyword evidence="4" id="KW-0808">Transferase</keyword>
<dbReference type="NCBIfam" id="TIGR00229">
    <property type="entry name" value="sensory_box"/>
    <property type="match status" value="1"/>
</dbReference>
<evidence type="ECO:0000256" key="7">
    <source>
        <dbReference type="SAM" id="Coils"/>
    </source>
</evidence>
<dbReference type="AlphaFoldDB" id="A0A1I0DVA0"/>
<evidence type="ECO:0000259" key="9">
    <source>
        <dbReference type="PROSITE" id="PS50112"/>
    </source>
</evidence>
<dbReference type="InterPro" id="IPR004358">
    <property type="entry name" value="Sig_transdc_His_kin-like_C"/>
</dbReference>
<dbReference type="InterPro" id="IPR005467">
    <property type="entry name" value="His_kinase_dom"/>
</dbReference>
<evidence type="ECO:0000256" key="4">
    <source>
        <dbReference type="ARBA" id="ARBA00022679"/>
    </source>
</evidence>
<dbReference type="PANTHER" id="PTHR43711:SF26">
    <property type="entry name" value="SENSOR HISTIDINE KINASE RCSC"/>
    <property type="match status" value="1"/>
</dbReference>
<evidence type="ECO:0000313" key="11">
    <source>
        <dbReference type="Proteomes" id="UP000198697"/>
    </source>
</evidence>
<dbReference type="OrthoDB" id="9808408at2"/>
<protein>
    <recommendedName>
        <fullName evidence="2">histidine kinase</fullName>
        <ecNumber evidence="2">2.7.13.3</ecNumber>
    </recommendedName>
</protein>
<dbReference type="PRINTS" id="PR00344">
    <property type="entry name" value="BCTRLSENSOR"/>
</dbReference>
<accession>A0A1I0DVA0</accession>
<evidence type="ECO:0000256" key="2">
    <source>
        <dbReference type="ARBA" id="ARBA00012438"/>
    </source>
</evidence>
<dbReference type="SUPFAM" id="SSF55874">
    <property type="entry name" value="ATPase domain of HSP90 chaperone/DNA topoisomerase II/histidine kinase"/>
    <property type="match status" value="1"/>
</dbReference>
<proteinExistence type="predicted"/>
<organism evidence="10 11">
    <name type="scientific">Hymenobacter actinosclerus</name>
    <dbReference type="NCBI Taxonomy" id="82805"/>
    <lineage>
        <taxon>Bacteria</taxon>
        <taxon>Pseudomonadati</taxon>
        <taxon>Bacteroidota</taxon>
        <taxon>Cytophagia</taxon>
        <taxon>Cytophagales</taxon>
        <taxon>Hymenobacteraceae</taxon>
        <taxon>Hymenobacter</taxon>
    </lineage>
</organism>
<dbReference type="Gene3D" id="3.30.450.20">
    <property type="entry name" value="PAS domain"/>
    <property type="match status" value="2"/>
</dbReference>
<name>A0A1I0DVA0_9BACT</name>
<dbReference type="PANTHER" id="PTHR43711">
    <property type="entry name" value="TWO-COMPONENT HISTIDINE KINASE"/>
    <property type="match status" value="1"/>
</dbReference>
<feature type="domain" description="PAS" evidence="9">
    <location>
        <begin position="133"/>
        <end position="202"/>
    </location>
</feature>
<dbReference type="STRING" id="82805.SAMN04487998_1580"/>
<dbReference type="Gene3D" id="3.30.565.10">
    <property type="entry name" value="Histidine kinase-like ATPase, C-terminal domain"/>
    <property type="match status" value="1"/>
</dbReference>
<dbReference type="Pfam" id="PF13426">
    <property type="entry name" value="PAS_9"/>
    <property type="match status" value="2"/>
</dbReference>
<keyword evidence="11" id="KW-1185">Reference proteome</keyword>
<dbReference type="InterPro" id="IPR050736">
    <property type="entry name" value="Sensor_HK_Regulatory"/>
</dbReference>
<dbReference type="Proteomes" id="UP000198697">
    <property type="component" value="Unassembled WGS sequence"/>
</dbReference>
<reference evidence="11" key="1">
    <citation type="submission" date="2016-10" db="EMBL/GenBank/DDBJ databases">
        <authorList>
            <person name="Varghese N."/>
            <person name="Submissions S."/>
        </authorList>
    </citation>
    <scope>NUCLEOTIDE SEQUENCE [LARGE SCALE GENOMIC DNA]</scope>
    <source>
        <strain evidence="11">DSM 15310</strain>
    </source>
</reference>
<dbReference type="EMBL" id="FOHS01000002">
    <property type="protein sequence ID" value="SET36455.1"/>
    <property type="molecule type" value="Genomic_DNA"/>
</dbReference>
<feature type="coiled-coil region" evidence="7">
    <location>
        <begin position="251"/>
        <end position="307"/>
    </location>
</feature>
<dbReference type="PROSITE" id="PS50112">
    <property type="entry name" value="PAS"/>
    <property type="match status" value="1"/>
</dbReference>
<dbReference type="CDD" id="cd00130">
    <property type="entry name" value="PAS"/>
    <property type="match status" value="2"/>
</dbReference>
<keyword evidence="6" id="KW-0902">Two-component regulatory system</keyword>
<feature type="domain" description="Histidine kinase" evidence="8">
    <location>
        <begin position="317"/>
        <end position="532"/>
    </location>
</feature>
<dbReference type="InterPro" id="IPR036890">
    <property type="entry name" value="HATPase_C_sf"/>
</dbReference>
<keyword evidence="3" id="KW-0597">Phosphoprotein</keyword>
<dbReference type="SUPFAM" id="SSF47384">
    <property type="entry name" value="Homodimeric domain of signal transducing histidine kinase"/>
    <property type="match status" value="1"/>
</dbReference>
<dbReference type="Gene3D" id="1.10.287.130">
    <property type="match status" value="1"/>
</dbReference>
<dbReference type="Pfam" id="PF00512">
    <property type="entry name" value="HisKA"/>
    <property type="match status" value="1"/>
</dbReference>
<dbReference type="InterPro" id="IPR003594">
    <property type="entry name" value="HATPase_dom"/>
</dbReference>
<evidence type="ECO:0000256" key="3">
    <source>
        <dbReference type="ARBA" id="ARBA00022553"/>
    </source>
</evidence>
<gene>
    <name evidence="10" type="ORF">SAMN04487998_1580</name>
</gene>
<keyword evidence="7" id="KW-0175">Coiled coil</keyword>
<keyword evidence="5 10" id="KW-0418">Kinase</keyword>
<evidence type="ECO:0000259" key="8">
    <source>
        <dbReference type="PROSITE" id="PS50109"/>
    </source>
</evidence>
<sequence>MLPVAYTAVLANLLYTHSDEMAGVYDLELGWFTHVNPAGVRLLGYPSEEALLADPNRSLRLPPWTLPQRQRLREQTRREGHHELEADIRRHGGEPFRAYVKLTYVEVAGRDLLLVNIAEHNRLQRAERALAHSVRRFEAVFTNATLGIIVCDQPGRMVSANAQAGQLFGYAPAELLGQRIEVLVPDAAGRHHAGLRASYNAEPQVRDMGHGRPLSGRRRDGTVFPVEASLSYFYLDEELYVVAYLLDLSAKQAAEQELRTQHQRVARLNAELEQKVVARTNALLLTLEQLEKRGDELALALRAEQELGELKSRFVSMASHEFRTPLTAVLTSADLIEEFPEAHQQAQRLKYVAHIRTSVQHLNNILEEFLSVGRIEEGKMAAHPGNLNLDSLLRDTVADMQSLVKPGQHIDWQVDCPVPVRLDASLLRKILMNLLSNALKYSAEHTTVWVRAGCQGSELTISVQDQGVGISPEDQAHLFEQFFRAPSVLTVPGTGLGLYIIVKYLELMGGTIALQSAPGQGTTVTIALPLTKPD</sequence>
<evidence type="ECO:0000256" key="5">
    <source>
        <dbReference type="ARBA" id="ARBA00022777"/>
    </source>
</evidence>
<dbReference type="SMART" id="SM00387">
    <property type="entry name" value="HATPase_c"/>
    <property type="match status" value="1"/>
</dbReference>
<dbReference type="PROSITE" id="PS50109">
    <property type="entry name" value="HIS_KIN"/>
    <property type="match status" value="1"/>
</dbReference>
<evidence type="ECO:0000256" key="1">
    <source>
        <dbReference type="ARBA" id="ARBA00000085"/>
    </source>
</evidence>
<dbReference type="SMART" id="SM00388">
    <property type="entry name" value="HisKA"/>
    <property type="match status" value="1"/>
</dbReference>
<dbReference type="SMART" id="SM00091">
    <property type="entry name" value="PAS"/>
    <property type="match status" value="2"/>
</dbReference>
<dbReference type="InterPro" id="IPR035965">
    <property type="entry name" value="PAS-like_dom_sf"/>
</dbReference>
<dbReference type="FunFam" id="3.30.565.10:FF:000006">
    <property type="entry name" value="Sensor histidine kinase WalK"/>
    <property type="match status" value="1"/>
</dbReference>
<dbReference type="InterPro" id="IPR036097">
    <property type="entry name" value="HisK_dim/P_sf"/>
</dbReference>
<dbReference type="InterPro" id="IPR000014">
    <property type="entry name" value="PAS"/>
</dbReference>
<dbReference type="InterPro" id="IPR003661">
    <property type="entry name" value="HisK_dim/P_dom"/>
</dbReference>
<dbReference type="RefSeq" id="WP_092770160.1">
    <property type="nucleotide sequence ID" value="NZ_FOHS01000002.1"/>
</dbReference>
<comment type="catalytic activity">
    <reaction evidence="1">
        <text>ATP + protein L-histidine = ADP + protein N-phospho-L-histidine.</text>
        <dbReference type="EC" id="2.7.13.3"/>
    </reaction>
</comment>
<evidence type="ECO:0000256" key="6">
    <source>
        <dbReference type="ARBA" id="ARBA00023012"/>
    </source>
</evidence>
<dbReference type="SUPFAM" id="SSF55785">
    <property type="entry name" value="PYP-like sensor domain (PAS domain)"/>
    <property type="match status" value="2"/>
</dbReference>
<evidence type="ECO:0000313" key="10">
    <source>
        <dbReference type="EMBL" id="SET36455.1"/>
    </source>
</evidence>
<dbReference type="CDD" id="cd00082">
    <property type="entry name" value="HisKA"/>
    <property type="match status" value="1"/>
</dbReference>